<dbReference type="AlphaFoldDB" id="A0A5B9DKY2"/>
<evidence type="ECO:0000256" key="3">
    <source>
        <dbReference type="ARBA" id="ARBA00022448"/>
    </source>
</evidence>
<evidence type="ECO:0000256" key="1">
    <source>
        <dbReference type="ARBA" id="ARBA00004418"/>
    </source>
</evidence>
<comment type="similarity">
    <text evidence="2">Belongs to the bacterial solute-binding protein 5 family.</text>
</comment>
<dbReference type="GO" id="GO:0030288">
    <property type="term" value="C:outer membrane-bounded periplasmic space"/>
    <property type="evidence" value="ECO:0007669"/>
    <property type="project" value="UniProtKB-ARBA"/>
</dbReference>
<dbReference type="RefSeq" id="WP_147655537.1">
    <property type="nucleotide sequence ID" value="NZ_BMFM01000001.1"/>
</dbReference>
<dbReference type="CDD" id="cd00995">
    <property type="entry name" value="PBP2_NikA_DppA_OppA_like"/>
    <property type="match status" value="1"/>
</dbReference>
<dbReference type="Gene3D" id="3.40.190.10">
    <property type="entry name" value="Periplasmic binding protein-like II"/>
    <property type="match status" value="1"/>
</dbReference>
<evidence type="ECO:0000313" key="5">
    <source>
        <dbReference type="EMBL" id="QEE19961.1"/>
    </source>
</evidence>
<dbReference type="InterPro" id="IPR039424">
    <property type="entry name" value="SBP_5"/>
</dbReference>
<dbReference type="KEGG" id="yti:FNA67_07140"/>
<protein>
    <submittedName>
        <fullName evidence="5">ABC transporter substrate-binding protein</fullName>
    </submittedName>
</protein>
<reference evidence="5 6" key="1">
    <citation type="journal article" date="2015" name="Int. J. Syst. Evol. Microbiol.">
        <title>Youhaiella tibetensis gen. nov., sp. nov., isolated from subsurface sediment.</title>
        <authorList>
            <person name="Wang Y.X."/>
            <person name="Huang F.Q."/>
            <person name="Nogi Y."/>
            <person name="Pang S.J."/>
            <person name="Wang P.K."/>
            <person name="Lv J."/>
        </authorList>
    </citation>
    <scope>NUCLEOTIDE SEQUENCE [LARGE SCALE GENOMIC DNA]</scope>
    <source>
        <strain evidence="6">fig4</strain>
    </source>
</reference>
<dbReference type="PANTHER" id="PTHR30290">
    <property type="entry name" value="PERIPLASMIC BINDING COMPONENT OF ABC TRANSPORTER"/>
    <property type="match status" value="1"/>
</dbReference>
<dbReference type="OrthoDB" id="9803988at2"/>
<organism evidence="5 6">
    <name type="scientific">Paradevosia tibetensis</name>
    <dbReference type="NCBI Taxonomy" id="1447062"/>
    <lineage>
        <taxon>Bacteria</taxon>
        <taxon>Pseudomonadati</taxon>
        <taxon>Pseudomonadota</taxon>
        <taxon>Alphaproteobacteria</taxon>
        <taxon>Hyphomicrobiales</taxon>
        <taxon>Devosiaceae</taxon>
        <taxon>Paradevosia</taxon>
    </lineage>
</organism>
<dbReference type="GO" id="GO:0015833">
    <property type="term" value="P:peptide transport"/>
    <property type="evidence" value="ECO:0007669"/>
    <property type="project" value="TreeGrafter"/>
</dbReference>
<name>A0A5B9DKY2_9HYPH</name>
<evidence type="ECO:0000256" key="2">
    <source>
        <dbReference type="ARBA" id="ARBA00005695"/>
    </source>
</evidence>
<evidence type="ECO:0000256" key="4">
    <source>
        <dbReference type="ARBA" id="ARBA00022729"/>
    </source>
</evidence>
<dbReference type="Proteomes" id="UP000321062">
    <property type="component" value="Chromosome"/>
</dbReference>
<dbReference type="SUPFAM" id="SSF53850">
    <property type="entry name" value="Periplasmic binding protein-like II"/>
    <property type="match status" value="1"/>
</dbReference>
<dbReference type="PANTHER" id="PTHR30290:SF9">
    <property type="entry name" value="OLIGOPEPTIDE-BINDING PROTEIN APPA"/>
    <property type="match status" value="1"/>
</dbReference>
<keyword evidence="3" id="KW-0813">Transport</keyword>
<keyword evidence="4" id="KW-0732">Signal</keyword>
<accession>A0A5B9DKY2</accession>
<gene>
    <name evidence="5" type="ORF">FNA67_07140</name>
</gene>
<dbReference type="GO" id="GO:0043190">
    <property type="term" value="C:ATP-binding cassette (ABC) transporter complex"/>
    <property type="evidence" value="ECO:0007669"/>
    <property type="project" value="InterPro"/>
</dbReference>
<dbReference type="InterPro" id="IPR030678">
    <property type="entry name" value="Peptide/Ni-bd"/>
</dbReference>
<dbReference type="InterPro" id="IPR000914">
    <property type="entry name" value="SBP_5_dom"/>
</dbReference>
<dbReference type="Gene3D" id="3.10.105.10">
    <property type="entry name" value="Dipeptide-binding Protein, Domain 3"/>
    <property type="match status" value="1"/>
</dbReference>
<dbReference type="Pfam" id="PF00496">
    <property type="entry name" value="SBP_bac_5"/>
    <property type="match status" value="1"/>
</dbReference>
<comment type="subcellular location">
    <subcellularLocation>
        <location evidence="1">Periplasm</location>
    </subcellularLocation>
</comment>
<keyword evidence="6" id="KW-1185">Reference proteome</keyword>
<dbReference type="GO" id="GO:1904680">
    <property type="term" value="F:peptide transmembrane transporter activity"/>
    <property type="evidence" value="ECO:0007669"/>
    <property type="project" value="TreeGrafter"/>
</dbReference>
<sequence length="515" mass="56031">MKRLLLTTSAAILALAMASGAAPVLAQNAKDTLVMGMDVDAGTLDPRLSRDTTASRAIDLIYSGLVHITPNLAAVPDLAESWETPDPQTWIFHLRPDLKFSDGSPLTADDVVFTFTSIIDKDFNAPMRGLYTPIEKIEAVDPQTVKFSLSAPYAPLLSYLDIGIVSKAAVEGGKDIGSEPLGAGPMKLAAWNRGSDIQLEANPNFWGEQPKMAKVTMKIIGDNSARAQAFEAGDLDAIQSPLSPQDIQRLASDDRFGNVIEPGLGVTYINYNVKDPLLADAKMRQAFSMLIDQNTIVNDIYNGVDAVASSIILPSSWAYSADIKQPTFDVEGAKKLFAEEGWTDSNNDGILDKDGNKLTVTLSTHSEDPNRVQSIEFIQAVMQSAGVDAQAQISDWPSFSTNYVQQGKHQIALLGWLNIVDPDRLLFNQLTTGGSTNWGGYSNPQVDELLQKGRTATEQSERATAYQEAAKILAFDLPYYIVSDQGYQLFYSKDIPVEVQATPRGNLRGLIGYKD</sequence>
<proteinExistence type="inferred from homology"/>
<evidence type="ECO:0000313" key="6">
    <source>
        <dbReference type="Proteomes" id="UP000321062"/>
    </source>
</evidence>
<dbReference type="EMBL" id="CP041690">
    <property type="protein sequence ID" value="QEE19961.1"/>
    <property type="molecule type" value="Genomic_DNA"/>
</dbReference>
<dbReference type="PIRSF" id="PIRSF002741">
    <property type="entry name" value="MppA"/>
    <property type="match status" value="1"/>
</dbReference>
<dbReference type="Gene3D" id="3.90.76.10">
    <property type="entry name" value="Dipeptide-binding Protein, Domain 1"/>
    <property type="match status" value="1"/>
</dbReference>